<dbReference type="CDD" id="cd18879">
    <property type="entry name" value="NUDIX_Hydrolase"/>
    <property type="match status" value="1"/>
</dbReference>
<evidence type="ECO:0000313" key="7">
    <source>
        <dbReference type="Proteomes" id="UP001501183"/>
    </source>
</evidence>
<dbReference type="PRINTS" id="PR00502">
    <property type="entry name" value="NUDIXFAMILY"/>
</dbReference>
<dbReference type="Gene3D" id="3.90.79.10">
    <property type="entry name" value="Nucleoside Triphosphate Pyrophosphohydrolase"/>
    <property type="match status" value="1"/>
</dbReference>
<evidence type="ECO:0000256" key="2">
    <source>
        <dbReference type="ARBA" id="ARBA00005582"/>
    </source>
</evidence>
<gene>
    <name evidence="6" type="ORF">GCM10023094_07440</name>
</gene>
<organism evidence="6 7">
    <name type="scientific">Rhodococcus olei</name>
    <dbReference type="NCBI Taxonomy" id="2161675"/>
    <lineage>
        <taxon>Bacteria</taxon>
        <taxon>Bacillati</taxon>
        <taxon>Actinomycetota</taxon>
        <taxon>Actinomycetes</taxon>
        <taxon>Mycobacteriales</taxon>
        <taxon>Nocardiaceae</taxon>
        <taxon>Rhodococcus</taxon>
    </lineage>
</organism>
<dbReference type="InterPro" id="IPR020476">
    <property type="entry name" value="Nudix_hydrolase"/>
</dbReference>
<dbReference type="PANTHER" id="PTHR43046:SF16">
    <property type="entry name" value="ADP-RIBOSE PYROPHOSPHATASE YJHB-RELATED"/>
    <property type="match status" value="1"/>
</dbReference>
<dbReference type="EMBL" id="BAABFB010000019">
    <property type="protein sequence ID" value="GAA4473562.1"/>
    <property type="molecule type" value="Genomic_DNA"/>
</dbReference>
<dbReference type="PANTHER" id="PTHR43046">
    <property type="entry name" value="GDP-MANNOSE MANNOSYL HYDROLASE"/>
    <property type="match status" value="1"/>
</dbReference>
<evidence type="ECO:0000256" key="1">
    <source>
        <dbReference type="ARBA" id="ARBA00001946"/>
    </source>
</evidence>
<sequence>MAVPEFITALRAHVGHAPLWLSGVSAVVVDEGGRILLARRADNGHWAIVSGILEPGEQPATAIVREIREETGVEVQVIRLTSVDVTPPLTHANGDHAQYLDLCFLARYVSGVPHPADDENLEVGWFSPDALPAPLNATSVGRIEKALRGDEATWFDRD</sequence>
<feature type="domain" description="Nudix hydrolase" evidence="5">
    <location>
        <begin position="19"/>
        <end position="148"/>
    </location>
</feature>
<keyword evidence="3 4" id="KW-0378">Hydrolase</keyword>
<dbReference type="Proteomes" id="UP001501183">
    <property type="component" value="Unassembled WGS sequence"/>
</dbReference>
<proteinExistence type="inferred from homology"/>
<comment type="similarity">
    <text evidence="2 4">Belongs to the Nudix hydrolase family.</text>
</comment>
<dbReference type="PROSITE" id="PS51462">
    <property type="entry name" value="NUDIX"/>
    <property type="match status" value="1"/>
</dbReference>
<comment type="cofactor">
    <cofactor evidence="1">
        <name>Mg(2+)</name>
        <dbReference type="ChEBI" id="CHEBI:18420"/>
    </cofactor>
</comment>
<dbReference type="InterPro" id="IPR020084">
    <property type="entry name" value="NUDIX_hydrolase_CS"/>
</dbReference>
<reference evidence="7" key="1">
    <citation type="journal article" date="2019" name="Int. J. Syst. Evol. Microbiol.">
        <title>The Global Catalogue of Microorganisms (GCM) 10K type strain sequencing project: providing services to taxonomists for standard genome sequencing and annotation.</title>
        <authorList>
            <consortium name="The Broad Institute Genomics Platform"/>
            <consortium name="The Broad Institute Genome Sequencing Center for Infectious Disease"/>
            <person name="Wu L."/>
            <person name="Ma J."/>
        </authorList>
    </citation>
    <scope>NUCLEOTIDE SEQUENCE [LARGE SCALE GENOMIC DNA]</scope>
    <source>
        <strain evidence="7">JCM 32206</strain>
    </source>
</reference>
<name>A0ABP8NXC5_9NOCA</name>
<comment type="caution">
    <text evidence="6">The sequence shown here is derived from an EMBL/GenBank/DDBJ whole genome shotgun (WGS) entry which is preliminary data.</text>
</comment>
<evidence type="ECO:0000256" key="4">
    <source>
        <dbReference type="RuleBase" id="RU003476"/>
    </source>
</evidence>
<dbReference type="SUPFAM" id="SSF55811">
    <property type="entry name" value="Nudix"/>
    <property type="match status" value="1"/>
</dbReference>
<dbReference type="InterPro" id="IPR015797">
    <property type="entry name" value="NUDIX_hydrolase-like_dom_sf"/>
</dbReference>
<protein>
    <submittedName>
        <fullName evidence="6">NUDIX domain-containing protein</fullName>
    </submittedName>
</protein>
<keyword evidence="7" id="KW-1185">Reference proteome</keyword>
<dbReference type="Pfam" id="PF00293">
    <property type="entry name" value="NUDIX"/>
    <property type="match status" value="1"/>
</dbReference>
<dbReference type="RefSeq" id="WP_345342306.1">
    <property type="nucleotide sequence ID" value="NZ_BAABFB010000019.1"/>
</dbReference>
<dbReference type="InterPro" id="IPR000086">
    <property type="entry name" value="NUDIX_hydrolase_dom"/>
</dbReference>
<evidence type="ECO:0000259" key="5">
    <source>
        <dbReference type="PROSITE" id="PS51462"/>
    </source>
</evidence>
<accession>A0ABP8NXC5</accession>
<evidence type="ECO:0000256" key="3">
    <source>
        <dbReference type="ARBA" id="ARBA00022801"/>
    </source>
</evidence>
<dbReference type="PROSITE" id="PS00893">
    <property type="entry name" value="NUDIX_BOX"/>
    <property type="match status" value="1"/>
</dbReference>
<evidence type="ECO:0000313" key="6">
    <source>
        <dbReference type="EMBL" id="GAA4473562.1"/>
    </source>
</evidence>